<feature type="binding site" evidence="10">
    <location>
        <position position="252"/>
    </location>
    <ligand>
        <name>substrate</name>
    </ligand>
</feature>
<comment type="subunit">
    <text evidence="10">Heterodimer of an alpha and a beta chain.</text>
</comment>
<evidence type="ECO:0000256" key="10">
    <source>
        <dbReference type="HAMAP-Rule" id="MF_03124"/>
    </source>
</evidence>
<dbReference type="SUPFAM" id="SSF56266">
    <property type="entry name" value="DmpA/ArgJ-like"/>
    <property type="match status" value="1"/>
</dbReference>
<evidence type="ECO:0000256" key="3">
    <source>
        <dbReference type="ARBA" id="ARBA00022571"/>
    </source>
</evidence>
<keyword evidence="12" id="KW-1185">Reference proteome</keyword>
<feature type="active site" description="Nucleophile" evidence="10">
    <location>
        <position position="263"/>
    </location>
</feature>
<feature type="binding site" evidence="10">
    <location>
        <position position="263"/>
    </location>
    <ligand>
        <name>substrate</name>
    </ligand>
</feature>
<evidence type="ECO:0000256" key="2">
    <source>
        <dbReference type="ARBA" id="ARBA00011475"/>
    </source>
</evidence>
<feature type="binding site" evidence="10">
    <location>
        <position position="477"/>
    </location>
    <ligand>
        <name>substrate</name>
    </ligand>
</feature>
<feature type="binding site" evidence="10">
    <location>
        <position position="350"/>
    </location>
    <ligand>
        <name>substrate</name>
    </ligand>
</feature>
<gene>
    <name evidence="11" type="ORF">RGQ29_026332</name>
</gene>
<dbReference type="NCBIfam" id="NF003802">
    <property type="entry name" value="PRK05388.1"/>
    <property type="match status" value="1"/>
</dbReference>
<reference evidence="11 12" key="1">
    <citation type="journal article" date="2023" name="G3 (Bethesda)">
        <title>A haplotype-resolved chromosome-scale genome for Quercus rubra L. provides insights into the genetics of adaptive traits for red oak species.</title>
        <authorList>
            <person name="Kapoor B."/>
            <person name="Jenkins J."/>
            <person name="Schmutz J."/>
            <person name="Zhebentyayeva T."/>
            <person name="Kuelheim C."/>
            <person name="Coggeshall M."/>
            <person name="Heim C."/>
            <person name="Lasky J.R."/>
            <person name="Leites L."/>
            <person name="Islam-Faridi N."/>
            <person name="Romero-Severson J."/>
            <person name="DeLeo V.L."/>
            <person name="Lucas S.M."/>
            <person name="Lazic D."/>
            <person name="Gailing O."/>
            <person name="Carlson J."/>
            <person name="Staton M."/>
        </authorList>
    </citation>
    <scope>NUCLEOTIDE SEQUENCE [LARGE SCALE GENOMIC DNA]</scope>
    <source>
        <strain evidence="11">Pseudo-F2</strain>
    </source>
</reference>
<keyword evidence="10" id="KW-0150">Chloroplast</keyword>
<keyword evidence="6 10" id="KW-0068">Autocatalytic cleavage</keyword>
<comment type="catalytic activity">
    <reaction evidence="10">
        <text>L-glutamate + acetyl-CoA = N-acetyl-L-glutamate + CoA + H(+)</text>
        <dbReference type="Rhea" id="RHEA:24292"/>
        <dbReference type="ChEBI" id="CHEBI:15378"/>
        <dbReference type="ChEBI" id="CHEBI:29985"/>
        <dbReference type="ChEBI" id="CHEBI:44337"/>
        <dbReference type="ChEBI" id="CHEBI:57287"/>
        <dbReference type="ChEBI" id="CHEBI:57288"/>
        <dbReference type="EC" id="2.3.1.1"/>
    </reaction>
</comment>
<dbReference type="GO" id="GO:0006526">
    <property type="term" value="P:L-arginine biosynthetic process"/>
    <property type="evidence" value="ECO:0007669"/>
    <property type="project" value="UniProtKB-UniRule"/>
</dbReference>
<comment type="caution">
    <text evidence="11">The sequence shown here is derived from an EMBL/GenBank/DDBJ whole genome shotgun (WGS) entry which is preliminary data.</text>
</comment>
<evidence type="ECO:0000313" key="11">
    <source>
        <dbReference type="EMBL" id="KAK4583551.1"/>
    </source>
</evidence>
<dbReference type="EC" id="2.3.1.1" evidence="10"/>
<protein>
    <recommendedName>
        <fullName evidence="10">Arginine biosynthesis bifunctional protein ArgJ, chloroplastic</fullName>
    </recommendedName>
    <domain>
        <recommendedName>
            <fullName evidence="10">Glutamate N-acetyltransferase</fullName>
            <shortName evidence="10">GAT</shortName>
            <ecNumber evidence="10">2.3.1.35</ecNumber>
        </recommendedName>
        <alternativeName>
            <fullName evidence="10">Ornithine acetyltransferase</fullName>
            <shortName evidence="10">OATase</shortName>
        </alternativeName>
        <alternativeName>
            <fullName evidence="10">Ornithine transacetylase</fullName>
        </alternativeName>
    </domain>
    <domain>
        <recommendedName>
            <fullName evidence="10">Amino-acid acetyltransferase</fullName>
            <ecNumber evidence="10">2.3.1.1</ecNumber>
        </recommendedName>
        <alternativeName>
            <fullName evidence="10">N-acetylglutamate synthase</fullName>
            <shortName evidence="10">AGS</shortName>
        </alternativeName>
    </domain>
    <component>
        <recommendedName>
            <fullName evidence="10">Arginine biosynthesis bifunctional protein ArgJ alpha chain</fullName>
        </recommendedName>
    </component>
    <component>
        <recommendedName>
            <fullName evidence="10">Arginine biosynthesis bifunctional protein ArgJ beta chain</fullName>
        </recommendedName>
    </component>
</protein>
<feature type="binding site" evidence="10">
    <location>
        <position position="226"/>
    </location>
    <ligand>
        <name>substrate</name>
    </ligand>
</feature>
<feature type="site" description="Involved in the stabilization of negative charge on the oxyanion by the formation of the oxyanion hole" evidence="10">
    <location>
        <position position="188"/>
    </location>
</feature>
<dbReference type="InterPro" id="IPR002813">
    <property type="entry name" value="Arg_biosynth_ArgJ"/>
</dbReference>
<dbReference type="AlphaFoldDB" id="A0AAN7F0B2"/>
<comment type="subunit">
    <text evidence="2">Heterotetramer of two alpha and two beta chains.</text>
</comment>
<dbReference type="GO" id="GO:0004042">
    <property type="term" value="F:L-glutamate N-acetyltransferase activity"/>
    <property type="evidence" value="ECO:0007669"/>
    <property type="project" value="UniProtKB-UniRule"/>
</dbReference>
<dbReference type="InterPro" id="IPR016117">
    <property type="entry name" value="ArgJ-like_dom_sf"/>
</dbReference>
<evidence type="ECO:0000256" key="9">
    <source>
        <dbReference type="ARBA" id="ARBA00049439"/>
    </source>
</evidence>
<dbReference type="CDD" id="cd02152">
    <property type="entry name" value="OAT"/>
    <property type="match status" value="1"/>
</dbReference>
<keyword evidence="4 10" id="KW-0028">Amino-acid biosynthesis</keyword>
<dbReference type="InterPro" id="IPR042195">
    <property type="entry name" value="ArgJ_beta_C"/>
</dbReference>
<dbReference type="EMBL" id="JAXUIC010000007">
    <property type="protein sequence ID" value="KAK4583551.1"/>
    <property type="molecule type" value="Genomic_DNA"/>
</dbReference>
<sequence>MNNLGLYAPHSHCVSMMKLPPPPPPPSAPKSQIWSSFSSSQREFKIRAVSTTGNIDASNYIPKAPIFLPEGPWKQIPGGVTAAEGFKAAGMYGGLRAKGEKPDLALVTCDVDATSAGAFTTNVVAAAPVLYCRKVLDISKTARAVLINAGQANAATGDAGYQDVIESANMLAELLQMRPEEVLIESTGVIGQRIKKEALLKSLPKLVALLSSSTEGADSAAVAITTTDLVSKSIAIESQVGGRTVRVGGMAKGSGMIHPNMATMLGVITTDALVTSDIWRKMVQIAVNRSFNQITVDGDTSTNDTVIALASGLSGSTRIASIDSYEALQLQACLDAVMQGLAKSIAWDGEGATCLIEVSVAGADSEAEAAKIARSVASSSLVKAAVYGRDPNWGRIAAAAGYAGISFHQNNLRVLLGDILLMDAGEPQPFDRAAASNYLRKAGETHSTVKIHISVGDGLGSGQAWGCDLSYDYVKINAEYTT</sequence>
<keyword evidence="7 10" id="KW-0511">Multifunctional enzyme</keyword>
<dbReference type="Proteomes" id="UP001324115">
    <property type="component" value="Unassembled WGS sequence"/>
</dbReference>
<keyword evidence="5 10" id="KW-0808">Transferase</keyword>
<dbReference type="FunFam" id="3.60.70.12:FF:000001">
    <property type="entry name" value="Arginine biosynthesis bifunctional protein ArgJ, chloroplastic"/>
    <property type="match status" value="1"/>
</dbReference>
<dbReference type="PANTHER" id="PTHR23100">
    <property type="entry name" value="ARGININE BIOSYNTHESIS BIFUNCTIONAL PROTEIN ARGJ"/>
    <property type="match status" value="1"/>
</dbReference>
<feature type="site" description="Cleavage; by autolysis" evidence="10">
    <location>
        <begin position="262"/>
        <end position="263"/>
    </location>
</feature>
<evidence type="ECO:0000256" key="6">
    <source>
        <dbReference type="ARBA" id="ARBA00022813"/>
    </source>
</evidence>
<dbReference type="FunFam" id="3.10.20.340:FF:000001">
    <property type="entry name" value="Arginine biosynthesis bifunctional protein ArgJ, chloroplastic"/>
    <property type="match status" value="1"/>
</dbReference>
<dbReference type="Gene3D" id="3.10.20.340">
    <property type="entry name" value="ArgJ beta chain, C-terminal domain"/>
    <property type="match status" value="1"/>
</dbReference>
<feature type="chain" id="PRO_5042652256" description="Arginine biosynthesis bifunctional protein ArgJ alpha chain" evidence="10">
    <location>
        <begin position="1"/>
        <end position="262"/>
    </location>
</feature>
<keyword evidence="3 10" id="KW-0055">Arginine biosynthesis</keyword>
<name>A0AAN7F0B2_QUERU</name>
<evidence type="ECO:0000256" key="7">
    <source>
        <dbReference type="ARBA" id="ARBA00023268"/>
    </source>
</evidence>
<evidence type="ECO:0000256" key="8">
    <source>
        <dbReference type="ARBA" id="ARBA00023315"/>
    </source>
</evidence>
<dbReference type="PANTHER" id="PTHR23100:SF0">
    <property type="entry name" value="ARGININE BIOSYNTHESIS BIFUNCTIONAL PROTEIN ARGJ, MITOCHONDRIAL"/>
    <property type="match status" value="1"/>
</dbReference>
<comment type="pathway">
    <text evidence="10">Amino-acid biosynthesis; L-arginine biosynthesis; L-ornithine and N-acetyl-L-glutamate from L-glutamate and N(2)-acetyl-L-ornithine (cyclic): step 1/1.</text>
</comment>
<comment type="similarity">
    <text evidence="1 10">Belongs to the ArgJ family.</text>
</comment>
<keyword evidence="10" id="KW-0934">Plastid</keyword>
<comment type="subcellular location">
    <subcellularLocation>
        <location evidence="10">Plastid</location>
        <location evidence="10">Chloroplast</location>
    </subcellularLocation>
</comment>
<dbReference type="GO" id="GO:0004358">
    <property type="term" value="F:L-glutamate N-acetyltransferase activity, acting on acetyl-L-ornithine as donor"/>
    <property type="evidence" value="ECO:0007669"/>
    <property type="project" value="UniProtKB-UniRule"/>
</dbReference>
<proteinExistence type="inferred from homology"/>
<evidence type="ECO:0000313" key="12">
    <source>
        <dbReference type="Proteomes" id="UP001324115"/>
    </source>
</evidence>
<comment type="catalytic activity">
    <reaction evidence="9 10">
        <text>N(2)-acetyl-L-ornithine + L-glutamate = N-acetyl-L-glutamate + L-ornithine</text>
        <dbReference type="Rhea" id="RHEA:15349"/>
        <dbReference type="ChEBI" id="CHEBI:29985"/>
        <dbReference type="ChEBI" id="CHEBI:44337"/>
        <dbReference type="ChEBI" id="CHEBI:46911"/>
        <dbReference type="ChEBI" id="CHEBI:57805"/>
        <dbReference type="EC" id="2.3.1.35"/>
    </reaction>
</comment>
<feature type="chain" id="PRO_5042652255" description="Arginine biosynthesis bifunctional protein ArgJ beta chain" evidence="10">
    <location>
        <begin position="263"/>
        <end position="482"/>
    </location>
</feature>
<comment type="function">
    <text evidence="10">Catalyzes two activities which are involved in the cyclic version of arginine biosynthesis: the synthesis of acetylglutamate from glutamate and acetyl-CoA, and of ornithine by transacetylation between acetylornithine and glutamate.</text>
</comment>
<feature type="site" description="Involved in the stabilization of negative charge on the oxyanion by the formation of the oxyanion hole" evidence="10">
    <location>
        <position position="187"/>
    </location>
</feature>
<dbReference type="Gene3D" id="3.60.70.12">
    <property type="entry name" value="L-amino peptidase D-ALA esterase/amidase"/>
    <property type="match status" value="1"/>
</dbReference>
<dbReference type="GO" id="GO:0006592">
    <property type="term" value="P:ornithine biosynthetic process"/>
    <property type="evidence" value="ECO:0007669"/>
    <property type="project" value="TreeGrafter"/>
</dbReference>
<evidence type="ECO:0000256" key="5">
    <source>
        <dbReference type="ARBA" id="ARBA00022679"/>
    </source>
</evidence>
<dbReference type="HAMAP" id="MF_01106">
    <property type="entry name" value="ArgJ"/>
    <property type="match status" value="1"/>
</dbReference>
<dbReference type="NCBIfam" id="TIGR00120">
    <property type="entry name" value="ArgJ"/>
    <property type="match status" value="1"/>
</dbReference>
<accession>A0AAN7F0B2</accession>
<dbReference type="GO" id="GO:0009507">
    <property type="term" value="C:chloroplast"/>
    <property type="evidence" value="ECO:0007669"/>
    <property type="project" value="UniProtKB-SubCell"/>
</dbReference>
<feature type="binding site" evidence="10">
    <location>
        <position position="482"/>
    </location>
    <ligand>
        <name>substrate</name>
    </ligand>
</feature>
<evidence type="ECO:0000256" key="4">
    <source>
        <dbReference type="ARBA" id="ARBA00022605"/>
    </source>
</evidence>
<evidence type="ECO:0000256" key="1">
    <source>
        <dbReference type="ARBA" id="ARBA00006774"/>
    </source>
</evidence>
<keyword evidence="8 10" id="KW-0012">Acyltransferase</keyword>
<organism evidence="11 12">
    <name type="scientific">Quercus rubra</name>
    <name type="common">Northern red oak</name>
    <name type="synonym">Quercus borealis</name>
    <dbReference type="NCBI Taxonomy" id="3512"/>
    <lineage>
        <taxon>Eukaryota</taxon>
        <taxon>Viridiplantae</taxon>
        <taxon>Streptophyta</taxon>
        <taxon>Embryophyta</taxon>
        <taxon>Tracheophyta</taxon>
        <taxon>Spermatophyta</taxon>
        <taxon>Magnoliopsida</taxon>
        <taxon>eudicotyledons</taxon>
        <taxon>Gunneridae</taxon>
        <taxon>Pentapetalae</taxon>
        <taxon>rosids</taxon>
        <taxon>fabids</taxon>
        <taxon>Fagales</taxon>
        <taxon>Fagaceae</taxon>
        <taxon>Quercus</taxon>
    </lineage>
</organism>
<comment type="pathway">
    <text evidence="10">Amino-acid biosynthesis; L-arginine biosynthesis; N(2)-acetyl-L-ornithine from L-glutamate: step 1/4.</text>
</comment>
<dbReference type="Pfam" id="PF01960">
    <property type="entry name" value="ArgJ"/>
    <property type="match status" value="1"/>
</dbReference>
<dbReference type="EC" id="2.3.1.35" evidence="10"/>